<dbReference type="AlphaFoldDB" id="A0A6J6GSU6"/>
<evidence type="ECO:0000313" key="2">
    <source>
        <dbReference type="EMBL" id="CAB4599768.1"/>
    </source>
</evidence>
<feature type="compositionally biased region" description="Basic and acidic residues" evidence="1">
    <location>
        <begin position="218"/>
        <end position="228"/>
    </location>
</feature>
<organism evidence="2">
    <name type="scientific">freshwater metagenome</name>
    <dbReference type="NCBI Taxonomy" id="449393"/>
    <lineage>
        <taxon>unclassified sequences</taxon>
        <taxon>metagenomes</taxon>
        <taxon>ecological metagenomes</taxon>
    </lineage>
</organism>
<reference evidence="2" key="1">
    <citation type="submission" date="2020-05" db="EMBL/GenBank/DDBJ databases">
        <authorList>
            <person name="Chiriac C."/>
            <person name="Salcher M."/>
            <person name="Ghai R."/>
            <person name="Kavagutti S V."/>
        </authorList>
    </citation>
    <scope>NUCLEOTIDE SEQUENCE</scope>
</reference>
<protein>
    <submittedName>
        <fullName evidence="2">Unannotated protein</fullName>
    </submittedName>
</protein>
<proteinExistence type="predicted"/>
<name>A0A6J6GSU6_9ZZZZ</name>
<feature type="region of interest" description="Disordered" evidence="1">
    <location>
        <begin position="202"/>
        <end position="272"/>
    </location>
</feature>
<evidence type="ECO:0000256" key="1">
    <source>
        <dbReference type="SAM" id="MobiDB-lite"/>
    </source>
</evidence>
<feature type="compositionally biased region" description="Basic and acidic residues" evidence="1">
    <location>
        <begin position="238"/>
        <end position="254"/>
    </location>
</feature>
<dbReference type="EMBL" id="CAEZUP010000007">
    <property type="protein sequence ID" value="CAB4599768.1"/>
    <property type="molecule type" value="Genomic_DNA"/>
</dbReference>
<sequence length="338" mass="35128">MLAGAENVDGVDHAIGYGGEGRFAVAGGMAFADGSDLVGEPGAGEVGGIGIDDDVREQVAPGKVAMGFGIGDTDMHIAVDRGVATGPHLFDGPRNVGGRQVVEQDPVGEFAGHAEHLGIEGRKDDLGTAFIETDPEPETLDRVVVAGEVDLFAAQALTQEREVLAHLGHGAVAVVGTVPTGDDGRRRDADAEEDVAVGLERLKGRGAHGGEAGSAQLDRQHPGTEGERGLGCSDGGECGERLRTRGLGDPERGKAQFGGPLRSGESGLHPEGGEARIGDTHLGCGWRHGKRRYCDGVTVRNGKFMEEIGLLTNGLHARTPTMRSAVKQQCLTKLEQSD</sequence>
<accession>A0A6J6GSU6</accession>
<gene>
    <name evidence="2" type="ORF">UFOPK1835_00309</name>
</gene>